<reference evidence="10 11" key="1">
    <citation type="submission" date="2017-02" db="EMBL/GenBank/DDBJ databases">
        <authorList>
            <person name="Peterson S.W."/>
        </authorList>
    </citation>
    <scope>NUCLEOTIDE SEQUENCE [LARGE SCALE GENOMIC DNA]</scope>
    <source>
        <strain evidence="10 11">DSM 25262</strain>
    </source>
</reference>
<dbReference type="GO" id="GO:0015341">
    <property type="term" value="F:zinc efflux antiporter activity"/>
    <property type="evidence" value="ECO:0007669"/>
    <property type="project" value="TreeGrafter"/>
</dbReference>
<feature type="transmembrane region" description="Helical" evidence="7">
    <location>
        <begin position="114"/>
        <end position="139"/>
    </location>
</feature>
<dbReference type="Pfam" id="PF16916">
    <property type="entry name" value="ZT_dimer"/>
    <property type="match status" value="1"/>
</dbReference>
<feature type="transmembrane region" description="Helical" evidence="7">
    <location>
        <begin position="46"/>
        <end position="64"/>
    </location>
</feature>
<name>A0A1T5K2I4_9BACT</name>
<evidence type="ECO:0000256" key="6">
    <source>
        <dbReference type="ARBA" id="ARBA00023136"/>
    </source>
</evidence>
<keyword evidence="6 7" id="KW-0472">Membrane</keyword>
<proteinExistence type="inferred from homology"/>
<dbReference type="PANTHER" id="PTHR43840">
    <property type="entry name" value="MITOCHONDRIAL METAL TRANSPORTER 1-RELATED"/>
    <property type="match status" value="1"/>
</dbReference>
<sequence length="334" mass="37259">MQVEASKKNIQIQKWVAILSVGLLVIKIVAYYLTHSVAILTDALEGIVNIVAGFVGLYSLYIAAKPQDEDHPYGHGKVEFVSAALEGSLILVAGLFIIYNAVNNLIYPEQLHQLDIGMGLICITAVLNFLMGILCIRVGRQNNSIALKASGKHLQSDTYTTLGITGGLIVVYFTKILWIDSVVAIVFALLIMRTGYKILRSSLAGIMDETDRDLLVKLVGLLNSNRNWNWIDLHNLRIIKYGNQLHMDCHLTVPWYLNVNEAHLEIDKLTGLVRNRFGSSVEFFIHTDGCLEASCPICDKSDCPVRQHALVRKIEWTVENISENKKHSLNNPAH</sequence>
<keyword evidence="3" id="KW-0813">Transport</keyword>
<gene>
    <name evidence="10" type="ORF">SAMN05660236_1729</name>
</gene>
<dbReference type="SUPFAM" id="SSF160240">
    <property type="entry name" value="Cation efflux protein cytoplasmic domain-like"/>
    <property type="match status" value="1"/>
</dbReference>
<protein>
    <submittedName>
        <fullName evidence="10">Cation diffusion facilitator family transporter</fullName>
    </submittedName>
</protein>
<evidence type="ECO:0000256" key="2">
    <source>
        <dbReference type="ARBA" id="ARBA00008114"/>
    </source>
</evidence>
<dbReference type="SUPFAM" id="SSF161111">
    <property type="entry name" value="Cation efflux protein transmembrane domain-like"/>
    <property type="match status" value="1"/>
</dbReference>
<feature type="domain" description="Cation efflux protein transmembrane" evidence="8">
    <location>
        <begin position="17"/>
        <end position="206"/>
    </location>
</feature>
<dbReference type="NCBIfam" id="TIGR01297">
    <property type="entry name" value="CDF"/>
    <property type="match status" value="1"/>
</dbReference>
<dbReference type="GO" id="GO:0006882">
    <property type="term" value="P:intracellular zinc ion homeostasis"/>
    <property type="evidence" value="ECO:0007669"/>
    <property type="project" value="TreeGrafter"/>
</dbReference>
<organism evidence="10 11">
    <name type="scientific">Ohtaekwangia koreensis</name>
    <dbReference type="NCBI Taxonomy" id="688867"/>
    <lineage>
        <taxon>Bacteria</taxon>
        <taxon>Pseudomonadati</taxon>
        <taxon>Bacteroidota</taxon>
        <taxon>Cytophagia</taxon>
        <taxon>Cytophagales</taxon>
        <taxon>Fulvivirgaceae</taxon>
        <taxon>Ohtaekwangia</taxon>
    </lineage>
</organism>
<feature type="transmembrane region" description="Helical" evidence="7">
    <location>
        <begin position="12"/>
        <end position="34"/>
    </location>
</feature>
<evidence type="ECO:0000259" key="8">
    <source>
        <dbReference type="Pfam" id="PF01545"/>
    </source>
</evidence>
<dbReference type="InterPro" id="IPR002524">
    <property type="entry name" value="Cation_efflux"/>
</dbReference>
<evidence type="ECO:0000259" key="9">
    <source>
        <dbReference type="Pfam" id="PF16916"/>
    </source>
</evidence>
<dbReference type="InterPro" id="IPR027469">
    <property type="entry name" value="Cation_efflux_TMD_sf"/>
</dbReference>
<dbReference type="GO" id="GO:0005886">
    <property type="term" value="C:plasma membrane"/>
    <property type="evidence" value="ECO:0007669"/>
    <property type="project" value="TreeGrafter"/>
</dbReference>
<dbReference type="Pfam" id="PF01545">
    <property type="entry name" value="Cation_efflux"/>
    <property type="match status" value="1"/>
</dbReference>
<dbReference type="GO" id="GO:0015093">
    <property type="term" value="F:ferrous iron transmembrane transporter activity"/>
    <property type="evidence" value="ECO:0007669"/>
    <property type="project" value="TreeGrafter"/>
</dbReference>
<dbReference type="PANTHER" id="PTHR43840:SF15">
    <property type="entry name" value="MITOCHONDRIAL METAL TRANSPORTER 1-RELATED"/>
    <property type="match status" value="1"/>
</dbReference>
<dbReference type="Gene3D" id="3.30.70.1350">
    <property type="entry name" value="Cation efflux protein, cytoplasmic domain"/>
    <property type="match status" value="1"/>
</dbReference>
<dbReference type="EMBL" id="FUZU01000001">
    <property type="protein sequence ID" value="SKC57760.1"/>
    <property type="molecule type" value="Genomic_DNA"/>
</dbReference>
<evidence type="ECO:0000256" key="3">
    <source>
        <dbReference type="ARBA" id="ARBA00022448"/>
    </source>
</evidence>
<comment type="similarity">
    <text evidence="2">Belongs to the cation diffusion facilitator (CDF) transporter (TC 2.A.4) family.</text>
</comment>
<evidence type="ECO:0000256" key="4">
    <source>
        <dbReference type="ARBA" id="ARBA00022692"/>
    </source>
</evidence>
<keyword evidence="5 7" id="KW-1133">Transmembrane helix</keyword>
<dbReference type="InterPro" id="IPR058533">
    <property type="entry name" value="Cation_efflux_TM"/>
</dbReference>
<dbReference type="InterPro" id="IPR036837">
    <property type="entry name" value="Cation_efflux_CTD_sf"/>
</dbReference>
<dbReference type="Proteomes" id="UP000190961">
    <property type="component" value="Unassembled WGS sequence"/>
</dbReference>
<dbReference type="GO" id="GO:0015086">
    <property type="term" value="F:cadmium ion transmembrane transporter activity"/>
    <property type="evidence" value="ECO:0007669"/>
    <property type="project" value="TreeGrafter"/>
</dbReference>
<feature type="transmembrane region" description="Helical" evidence="7">
    <location>
        <begin position="84"/>
        <end position="102"/>
    </location>
</feature>
<dbReference type="InterPro" id="IPR027470">
    <property type="entry name" value="Cation_efflux_CTD"/>
</dbReference>
<keyword evidence="4 7" id="KW-0812">Transmembrane</keyword>
<evidence type="ECO:0000256" key="1">
    <source>
        <dbReference type="ARBA" id="ARBA00004141"/>
    </source>
</evidence>
<dbReference type="InterPro" id="IPR050291">
    <property type="entry name" value="CDF_Transporter"/>
</dbReference>
<dbReference type="AlphaFoldDB" id="A0A1T5K2I4"/>
<dbReference type="Gene3D" id="1.20.1510.10">
    <property type="entry name" value="Cation efflux protein transmembrane domain"/>
    <property type="match status" value="1"/>
</dbReference>
<evidence type="ECO:0000256" key="5">
    <source>
        <dbReference type="ARBA" id="ARBA00022989"/>
    </source>
</evidence>
<accession>A0A1T5K2I4</accession>
<evidence type="ECO:0000313" key="10">
    <source>
        <dbReference type="EMBL" id="SKC57760.1"/>
    </source>
</evidence>
<dbReference type="STRING" id="688867.SAMN05660236_1729"/>
<comment type="subcellular location">
    <subcellularLocation>
        <location evidence="1">Membrane</location>
        <topology evidence="1">Multi-pass membrane protein</topology>
    </subcellularLocation>
</comment>
<feature type="transmembrane region" description="Helical" evidence="7">
    <location>
        <begin position="159"/>
        <end position="192"/>
    </location>
</feature>
<evidence type="ECO:0000256" key="7">
    <source>
        <dbReference type="SAM" id="Phobius"/>
    </source>
</evidence>
<feature type="domain" description="Cation efflux protein cytoplasmic" evidence="9">
    <location>
        <begin position="231"/>
        <end position="288"/>
    </location>
</feature>
<evidence type="ECO:0000313" key="11">
    <source>
        <dbReference type="Proteomes" id="UP000190961"/>
    </source>
</evidence>
<keyword evidence="11" id="KW-1185">Reference proteome</keyword>